<dbReference type="GO" id="GO:0003700">
    <property type="term" value="F:DNA-binding transcription factor activity"/>
    <property type="evidence" value="ECO:0007669"/>
    <property type="project" value="InterPro"/>
</dbReference>
<evidence type="ECO:0000313" key="4">
    <source>
        <dbReference type="Proteomes" id="UP000183997"/>
    </source>
</evidence>
<dbReference type="OrthoDB" id="9791488at2"/>
<gene>
    <name evidence="3" type="ORF">SAMN02745123_02511</name>
</gene>
<name>A0A1M6TYY4_9FIRM</name>
<feature type="domain" description="HTH merR-type" evidence="2">
    <location>
        <begin position="3"/>
        <end position="71"/>
    </location>
</feature>
<protein>
    <submittedName>
        <fullName evidence="3">DNA-binding transcriptional regulator, MerR family</fullName>
    </submittedName>
</protein>
<sequence length="148" mass="17108">MKKYRIGELAELAGVSRRTIDYYTNLDLLRPERSGSGYRYYTEDCLQRLKLIESMKSQRLTLDEIKERMNALADILRTKEIIGRPAGLDLHYLKEQFKQLENQLAELQPLVSNLESGQVVVVSRQVLTQSMVLIQSLILYLSEVAPYL</sequence>
<dbReference type="GO" id="GO:0003677">
    <property type="term" value="F:DNA binding"/>
    <property type="evidence" value="ECO:0007669"/>
    <property type="project" value="UniProtKB-KW"/>
</dbReference>
<dbReference type="RefSeq" id="WP_072914863.1">
    <property type="nucleotide sequence ID" value="NZ_FRAR01000018.1"/>
</dbReference>
<evidence type="ECO:0000313" key="3">
    <source>
        <dbReference type="EMBL" id="SHK62028.1"/>
    </source>
</evidence>
<dbReference type="SMART" id="SM00422">
    <property type="entry name" value="HTH_MERR"/>
    <property type="match status" value="1"/>
</dbReference>
<dbReference type="PRINTS" id="PR00040">
    <property type="entry name" value="HTHMERR"/>
</dbReference>
<dbReference type="PANTHER" id="PTHR30204">
    <property type="entry name" value="REDOX-CYCLING DRUG-SENSING TRANSCRIPTIONAL ACTIVATOR SOXR"/>
    <property type="match status" value="1"/>
</dbReference>
<organism evidence="3 4">
    <name type="scientific">Desulforamulus aeronauticus DSM 10349</name>
    <dbReference type="NCBI Taxonomy" id="1121421"/>
    <lineage>
        <taxon>Bacteria</taxon>
        <taxon>Bacillati</taxon>
        <taxon>Bacillota</taxon>
        <taxon>Clostridia</taxon>
        <taxon>Eubacteriales</taxon>
        <taxon>Peptococcaceae</taxon>
        <taxon>Desulforamulus</taxon>
    </lineage>
</organism>
<accession>A0A1M6TYY4</accession>
<dbReference type="STRING" id="1121421.SAMN02745123_02511"/>
<dbReference type="EMBL" id="FRAR01000018">
    <property type="protein sequence ID" value="SHK62028.1"/>
    <property type="molecule type" value="Genomic_DNA"/>
</dbReference>
<proteinExistence type="predicted"/>
<dbReference type="Gene3D" id="1.10.1660.10">
    <property type="match status" value="1"/>
</dbReference>
<dbReference type="InterPro" id="IPR047057">
    <property type="entry name" value="MerR_fam"/>
</dbReference>
<keyword evidence="1 3" id="KW-0238">DNA-binding</keyword>
<dbReference type="InterPro" id="IPR009061">
    <property type="entry name" value="DNA-bd_dom_put_sf"/>
</dbReference>
<dbReference type="PROSITE" id="PS50937">
    <property type="entry name" value="HTH_MERR_2"/>
    <property type="match status" value="1"/>
</dbReference>
<evidence type="ECO:0000259" key="2">
    <source>
        <dbReference type="PROSITE" id="PS50937"/>
    </source>
</evidence>
<dbReference type="Proteomes" id="UP000183997">
    <property type="component" value="Unassembled WGS sequence"/>
</dbReference>
<evidence type="ECO:0000256" key="1">
    <source>
        <dbReference type="ARBA" id="ARBA00023125"/>
    </source>
</evidence>
<keyword evidence="4" id="KW-1185">Reference proteome</keyword>
<dbReference type="SUPFAM" id="SSF46955">
    <property type="entry name" value="Putative DNA-binding domain"/>
    <property type="match status" value="1"/>
</dbReference>
<dbReference type="AlphaFoldDB" id="A0A1M6TYY4"/>
<dbReference type="Pfam" id="PF13411">
    <property type="entry name" value="MerR_1"/>
    <property type="match status" value="1"/>
</dbReference>
<reference evidence="4" key="1">
    <citation type="submission" date="2016-11" db="EMBL/GenBank/DDBJ databases">
        <authorList>
            <person name="Varghese N."/>
            <person name="Submissions S."/>
        </authorList>
    </citation>
    <scope>NUCLEOTIDE SEQUENCE [LARGE SCALE GENOMIC DNA]</scope>
    <source>
        <strain evidence="4">DSM 10349</strain>
    </source>
</reference>
<dbReference type="PANTHER" id="PTHR30204:SF95">
    <property type="entry name" value="HTH-TYPE TRANSCRIPTIONAL REGULATOR CUER"/>
    <property type="match status" value="1"/>
</dbReference>
<dbReference type="InterPro" id="IPR000551">
    <property type="entry name" value="MerR-type_HTH_dom"/>
</dbReference>